<dbReference type="AlphaFoldDB" id="R7S0K9"/>
<dbReference type="HOGENOM" id="CLU_669329_0_0_1"/>
<accession>R7S0K9</accession>
<dbReference type="EMBL" id="JH687559">
    <property type="protein sequence ID" value="EIN03738.1"/>
    <property type="molecule type" value="Genomic_DNA"/>
</dbReference>
<evidence type="ECO:0000313" key="2">
    <source>
        <dbReference type="EMBL" id="EIN03738.1"/>
    </source>
</evidence>
<gene>
    <name evidence="2" type="ORF">PUNSTDRAFT_128654</name>
</gene>
<sequence>MPAPDNAWRTTALLALSQLHSSGSLADATFEIIASTYSVRVASQETREVPLKWENWQDLAFILEGPFRWRWETYQLGPKSSADILSKHLIMPLISVTHLAFASADPVSELSEADLQGAIDKTARTARRTGIDTHVKHAMSKPGMASAISRITALMNGSQSPPNITLDPELPQINVPSMPHVPKSVPKQREASPDVEMIGEPVPDSSRHTPEVQHRDIRKDSPPAAVQSETESEDEESPVRPVDPMEDVRDGPTPAIQPADVHREESGPNTQHSDADSDSVRPPSRPHKKPRSVTSSSDEEDAGGTRRGGTAQRASATGVRRGARQPLRRGAKRF</sequence>
<keyword evidence="3" id="KW-1185">Reference proteome</keyword>
<reference evidence="3" key="1">
    <citation type="journal article" date="2012" name="Science">
        <title>The Paleozoic origin of enzymatic lignin decomposition reconstructed from 31 fungal genomes.</title>
        <authorList>
            <person name="Floudas D."/>
            <person name="Binder M."/>
            <person name="Riley R."/>
            <person name="Barry K."/>
            <person name="Blanchette R.A."/>
            <person name="Henrissat B."/>
            <person name="Martinez A.T."/>
            <person name="Otillar R."/>
            <person name="Spatafora J.W."/>
            <person name="Yadav J.S."/>
            <person name="Aerts A."/>
            <person name="Benoit I."/>
            <person name="Boyd A."/>
            <person name="Carlson A."/>
            <person name="Copeland A."/>
            <person name="Coutinho P.M."/>
            <person name="de Vries R.P."/>
            <person name="Ferreira P."/>
            <person name="Findley K."/>
            <person name="Foster B."/>
            <person name="Gaskell J."/>
            <person name="Glotzer D."/>
            <person name="Gorecki P."/>
            <person name="Heitman J."/>
            <person name="Hesse C."/>
            <person name="Hori C."/>
            <person name="Igarashi K."/>
            <person name="Jurgens J.A."/>
            <person name="Kallen N."/>
            <person name="Kersten P."/>
            <person name="Kohler A."/>
            <person name="Kuees U."/>
            <person name="Kumar T.K.A."/>
            <person name="Kuo A."/>
            <person name="LaButti K."/>
            <person name="Larrondo L.F."/>
            <person name="Lindquist E."/>
            <person name="Ling A."/>
            <person name="Lombard V."/>
            <person name="Lucas S."/>
            <person name="Lundell T."/>
            <person name="Martin R."/>
            <person name="McLaughlin D.J."/>
            <person name="Morgenstern I."/>
            <person name="Morin E."/>
            <person name="Murat C."/>
            <person name="Nagy L.G."/>
            <person name="Nolan M."/>
            <person name="Ohm R.A."/>
            <person name="Patyshakuliyeva A."/>
            <person name="Rokas A."/>
            <person name="Ruiz-Duenas F.J."/>
            <person name="Sabat G."/>
            <person name="Salamov A."/>
            <person name="Samejima M."/>
            <person name="Schmutz J."/>
            <person name="Slot J.C."/>
            <person name="St John F."/>
            <person name="Stenlid J."/>
            <person name="Sun H."/>
            <person name="Sun S."/>
            <person name="Syed K."/>
            <person name="Tsang A."/>
            <person name="Wiebenga A."/>
            <person name="Young D."/>
            <person name="Pisabarro A."/>
            <person name="Eastwood D.C."/>
            <person name="Martin F."/>
            <person name="Cullen D."/>
            <person name="Grigoriev I.V."/>
            <person name="Hibbett D.S."/>
        </authorList>
    </citation>
    <scope>NUCLEOTIDE SEQUENCE [LARGE SCALE GENOMIC DNA]</scope>
    <source>
        <strain evidence="3">HHB-11173 SS5</strain>
    </source>
</reference>
<evidence type="ECO:0000313" key="3">
    <source>
        <dbReference type="Proteomes" id="UP000054196"/>
    </source>
</evidence>
<proteinExistence type="predicted"/>
<dbReference type="Proteomes" id="UP000054196">
    <property type="component" value="Unassembled WGS sequence"/>
</dbReference>
<feature type="compositionally biased region" description="Basic and acidic residues" evidence="1">
    <location>
        <begin position="205"/>
        <end position="221"/>
    </location>
</feature>
<dbReference type="OMA" id="RRMTAMF"/>
<dbReference type="KEGG" id="psq:PUNSTDRAFT_128654"/>
<name>R7S0K9_PUNST</name>
<feature type="region of interest" description="Disordered" evidence="1">
    <location>
        <begin position="156"/>
        <end position="334"/>
    </location>
</feature>
<dbReference type="eggNOG" id="ENOG502SQ1H">
    <property type="taxonomic scope" value="Eukaryota"/>
</dbReference>
<feature type="compositionally biased region" description="Low complexity" evidence="1">
    <location>
        <begin position="308"/>
        <end position="318"/>
    </location>
</feature>
<evidence type="ECO:0000256" key="1">
    <source>
        <dbReference type="SAM" id="MobiDB-lite"/>
    </source>
</evidence>
<organism evidence="2 3">
    <name type="scientific">Punctularia strigosozonata (strain HHB-11173)</name>
    <name type="common">White-rot fungus</name>
    <dbReference type="NCBI Taxonomy" id="741275"/>
    <lineage>
        <taxon>Eukaryota</taxon>
        <taxon>Fungi</taxon>
        <taxon>Dikarya</taxon>
        <taxon>Basidiomycota</taxon>
        <taxon>Agaricomycotina</taxon>
        <taxon>Agaricomycetes</taxon>
        <taxon>Corticiales</taxon>
        <taxon>Punctulariaceae</taxon>
        <taxon>Punctularia</taxon>
    </lineage>
</organism>
<feature type="compositionally biased region" description="Basic residues" evidence="1">
    <location>
        <begin position="321"/>
        <end position="334"/>
    </location>
</feature>
<protein>
    <submittedName>
        <fullName evidence="2">Uncharacterized protein</fullName>
    </submittedName>
</protein>
<dbReference type="RefSeq" id="XP_007389023.1">
    <property type="nucleotide sequence ID" value="XM_007388961.1"/>
</dbReference>
<dbReference type="GeneID" id="18878167"/>
<dbReference type="OrthoDB" id="3184250at2759"/>